<keyword evidence="3" id="KW-1185">Reference proteome</keyword>
<organism evidence="2 3">
    <name type="scientific">Telmatocola sphagniphila</name>
    <dbReference type="NCBI Taxonomy" id="1123043"/>
    <lineage>
        <taxon>Bacteria</taxon>
        <taxon>Pseudomonadati</taxon>
        <taxon>Planctomycetota</taxon>
        <taxon>Planctomycetia</taxon>
        <taxon>Gemmatales</taxon>
        <taxon>Gemmataceae</taxon>
    </lineage>
</organism>
<dbReference type="EMBL" id="CP074694">
    <property type="protein sequence ID" value="QVL34214.1"/>
    <property type="molecule type" value="Genomic_DNA"/>
</dbReference>
<dbReference type="Proteomes" id="UP000676194">
    <property type="component" value="Chromosome"/>
</dbReference>
<dbReference type="RefSeq" id="WP_213499186.1">
    <property type="nucleotide sequence ID" value="NZ_CP074694.1"/>
</dbReference>
<reference evidence="2" key="1">
    <citation type="submission" date="2021-05" db="EMBL/GenBank/DDBJ databases">
        <title>Complete genome sequence of the cellulolytic planctomycete Telmatocola sphagniphila SP2T and characterization of the first cellulase from planctomycetes.</title>
        <authorList>
            <person name="Rakitin A.L."/>
            <person name="Beletsky A.V."/>
            <person name="Naumoff D.G."/>
            <person name="Kulichevskaya I.S."/>
            <person name="Mardanov A.V."/>
            <person name="Ravin N.V."/>
            <person name="Dedysh S.N."/>
        </authorList>
    </citation>
    <scope>NUCLEOTIDE SEQUENCE</scope>
    <source>
        <strain evidence="2">SP2T</strain>
    </source>
</reference>
<name>A0A8E6BA60_9BACT</name>
<feature type="region of interest" description="Disordered" evidence="1">
    <location>
        <begin position="1"/>
        <end position="64"/>
    </location>
</feature>
<proteinExistence type="predicted"/>
<evidence type="ECO:0000256" key="1">
    <source>
        <dbReference type="SAM" id="MobiDB-lite"/>
    </source>
</evidence>
<gene>
    <name evidence="2" type="ORF">KIH39_09995</name>
</gene>
<feature type="compositionally biased region" description="Basic and acidic residues" evidence="1">
    <location>
        <begin position="14"/>
        <end position="23"/>
    </location>
</feature>
<dbReference type="AlphaFoldDB" id="A0A8E6BA60"/>
<evidence type="ECO:0000313" key="3">
    <source>
        <dbReference type="Proteomes" id="UP000676194"/>
    </source>
</evidence>
<protein>
    <submittedName>
        <fullName evidence="2">Uncharacterized protein</fullName>
    </submittedName>
</protein>
<dbReference type="KEGG" id="tsph:KIH39_09995"/>
<accession>A0A8E6BA60</accession>
<sequence length="97" mass="10239">MSTKKGLLPFADNKPSESDRGDLNSRPLAPQAKGNRSNSQEKPGISDDGRAVRPSVRPNSKKTIEADASELAKMIASLSKAERAKLVALLIAGPGVE</sequence>
<evidence type="ECO:0000313" key="2">
    <source>
        <dbReference type="EMBL" id="QVL34214.1"/>
    </source>
</evidence>